<dbReference type="InterPro" id="IPR014721">
    <property type="entry name" value="Ribsml_uS5_D2-typ_fold_subgr"/>
</dbReference>
<dbReference type="KEGG" id="aco:Amico_0896"/>
<dbReference type="Pfam" id="PF02190">
    <property type="entry name" value="LON_substr_bdg"/>
    <property type="match status" value="1"/>
</dbReference>
<dbReference type="Gene3D" id="1.10.8.60">
    <property type="match status" value="1"/>
</dbReference>
<reference evidence="18 19" key="1">
    <citation type="journal article" date="2010" name="Stand. Genomic Sci.">
        <title>Complete genome sequence of Aminobacterium colombiense type strain (ALA-1).</title>
        <authorList>
            <person name="Chertkov O."/>
            <person name="Sikorski J."/>
            <person name="Brambilla E."/>
            <person name="Lapidus A."/>
            <person name="Copeland A."/>
            <person name="Glavina Del Rio T."/>
            <person name="Nolan M."/>
            <person name="Lucas S."/>
            <person name="Tice H."/>
            <person name="Cheng J.F."/>
            <person name="Han C."/>
            <person name="Detter J.C."/>
            <person name="Bruce D."/>
            <person name="Tapia R."/>
            <person name="Goodwin L."/>
            <person name="Pitluck S."/>
            <person name="Liolios K."/>
            <person name="Ivanova N."/>
            <person name="Mavromatis K."/>
            <person name="Ovchinnikova G."/>
            <person name="Pati A."/>
            <person name="Chen A."/>
            <person name="Palaniappan K."/>
            <person name="Land M."/>
            <person name="Hauser L."/>
            <person name="Chang Y.J."/>
            <person name="Jeffries C.D."/>
            <person name="Spring S."/>
            <person name="Rohde M."/>
            <person name="Goker M."/>
            <person name="Bristow J."/>
            <person name="Eisen J.A."/>
            <person name="Markowitz V."/>
            <person name="Hugenholtz P."/>
            <person name="Kyrpides N.C."/>
            <person name="Klenk H.P."/>
        </authorList>
    </citation>
    <scope>NUCLEOTIDE SEQUENCE [LARGE SCALE GENOMIC DNA]</scope>
    <source>
        <strain evidence="19">DSM 12261 / ALA-1</strain>
    </source>
</reference>
<keyword evidence="5 10" id="KW-0378">Hydrolase</keyword>
<evidence type="ECO:0000259" key="16">
    <source>
        <dbReference type="PROSITE" id="PS51786"/>
    </source>
</evidence>
<dbReference type="InterPro" id="IPR008268">
    <property type="entry name" value="Peptidase_S16_AS"/>
</dbReference>
<dbReference type="GO" id="GO:0005737">
    <property type="term" value="C:cytoplasm"/>
    <property type="evidence" value="ECO:0007669"/>
    <property type="project" value="UniProtKB-SubCell"/>
</dbReference>
<dbReference type="SUPFAM" id="SSF52540">
    <property type="entry name" value="P-loop containing nucleoside triphosphate hydrolases"/>
    <property type="match status" value="1"/>
</dbReference>
<evidence type="ECO:0000256" key="4">
    <source>
        <dbReference type="ARBA" id="ARBA00022741"/>
    </source>
</evidence>
<comment type="catalytic activity">
    <reaction evidence="9 10 11 14">
        <text>Hydrolysis of proteins in presence of ATP.</text>
        <dbReference type="EC" id="3.4.21.53"/>
    </reaction>
</comment>
<dbReference type="Gene3D" id="2.30.130.40">
    <property type="entry name" value="LON domain-like"/>
    <property type="match status" value="1"/>
</dbReference>
<comment type="similarity">
    <text evidence="10 11 14 15">Belongs to the peptidase S16 family.</text>
</comment>
<dbReference type="InterPro" id="IPR027065">
    <property type="entry name" value="Lon_Prtase"/>
</dbReference>
<feature type="active site" evidence="10 12">
    <location>
        <position position="684"/>
    </location>
</feature>
<proteinExistence type="evidence at transcript level"/>
<evidence type="ECO:0000256" key="5">
    <source>
        <dbReference type="ARBA" id="ARBA00022801"/>
    </source>
</evidence>
<dbReference type="HOGENOM" id="CLU_004109_4_3_0"/>
<dbReference type="InterPro" id="IPR003959">
    <property type="entry name" value="ATPase_AAA_core"/>
</dbReference>
<dbReference type="InterPro" id="IPR027543">
    <property type="entry name" value="Lon_bac"/>
</dbReference>
<feature type="domain" description="Lon N-terminal" evidence="17">
    <location>
        <begin position="12"/>
        <end position="205"/>
    </location>
</feature>
<dbReference type="Gene3D" id="1.20.58.1480">
    <property type="match status" value="1"/>
</dbReference>
<dbReference type="InterPro" id="IPR027417">
    <property type="entry name" value="P-loop_NTPase"/>
</dbReference>
<dbReference type="PROSITE" id="PS01046">
    <property type="entry name" value="LON_SER"/>
    <property type="match status" value="1"/>
</dbReference>
<name>D5EEP5_AMICL</name>
<organism evidence="18 19">
    <name type="scientific">Aminobacterium colombiense (strain DSM 12261 / ALA-1)</name>
    <dbReference type="NCBI Taxonomy" id="572547"/>
    <lineage>
        <taxon>Bacteria</taxon>
        <taxon>Thermotogati</taxon>
        <taxon>Synergistota</taxon>
        <taxon>Synergistia</taxon>
        <taxon>Synergistales</taxon>
        <taxon>Aminobacteriaceae</taxon>
        <taxon>Aminobacterium</taxon>
    </lineage>
</organism>
<dbReference type="GO" id="GO:0004176">
    <property type="term" value="F:ATP-dependent peptidase activity"/>
    <property type="evidence" value="ECO:0007669"/>
    <property type="project" value="UniProtKB-UniRule"/>
</dbReference>
<dbReference type="HAMAP" id="MF_01973">
    <property type="entry name" value="lon_bact"/>
    <property type="match status" value="1"/>
</dbReference>
<evidence type="ECO:0000256" key="15">
    <source>
        <dbReference type="RuleBase" id="RU000591"/>
    </source>
</evidence>
<keyword evidence="8 10" id="KW-0346">Stress response</keyword>
<sequence length="779" mass="87449">MTITESVQAERCYILPVRDLVLFPGVIVPLYIGRPRSLKTIEKASIEDKPLFVVAQKDLTTEEPMSEDIYTIGTLCKVLQMIRIPDGTVKILVEGKQRGRIREFFEDEETFQGNIAIVQWVSALPENMEALKRSVLELFEKYVSINAKIPKEVIVSLANIEHPCDIADVVASHLKIKTEKKQKLLSITNPEKYIKLLIKILMEEIELMELEQSIQEQVRQKMEKGHREYYLREQLKIIQTELGEEDFSSETENLLKKIAESEMPEEVCKKARIEVDRLSKMPPISSEASVLRTYLDWLLALPWNTYTEENLDITKAQRILDEDHYGLVKVKERILEFLAVRQLAGKEAKGQVLCFVGPPGVGKTSLAQSIARALGRRFVNFSLGGVRDEAEIRGHRRTYVGAQPGRIIQKMRQAGTKNPIMLMDEIDKIGQDFRGDPASALLEVLDPAQNSNFTDHYIESAFDLSNVIFITTANVTHTIPAPLLDRMEVIRLPGYVAEEKIHIAKKHLLPKLFKEHGLTDKMISITSKTVEKTIRDYTREAGVRNLQRSLATLCRKVTLKIVREGKDSTLKKITIGVKDLKDYLGAPRLYDVQLPQNKQKGTVVGLAWTESGGDVLVIEAVAMSGKGDIILTGNLGNIMQESAQTALGFLRARSAELGLDHINWKNQDIHIHVPEGAIPKDGPSAGITMAVVMLSALSSRQVLPGIAMTGEISLQGKVLPVGGIREKILAAKRQKISNIIIPGANRIDVEEMEQWVTKGLSFYFVDNVSEVFDIALERR</sequence>
<feature type="domain" description="Lon proteolytic" evidence="16">
    <location>
        <begin position="597"/>
        <end position="778"/>
    </location>
</feature>
<evidence type="ECO:0000256" key="14">
    <source>
        <dbReference type="PROSITE-ProRule" id="PRU01122"/>
    </source>
</evidence>
<dbReference type="InterPro" id="IPR020568">
    <property type="entry name" value="Ribosomal_Su5_D2-typ_SF"/>
</dbReference>
<dbReference type="Proteomes" id="UP000002366">
    <property type="component" value="Chromosome"/>
</dbReference>
<evidence type="ECO:0000256" key="3">
    <source>
        <dbReference type="ARBA" id="ARBA00022670"/>
    </source>
</evidence>
<dbReference type="SMART" id="SM00464">
    <property type="entry name" value="LON"/>
    <property type="match status" value="1"/>
</dbReference>
<dbReference type="Pfam" id="PF00004">
    <property type="entry name" value="AAA"/>
    <property type="match status" value="1"/>
</dbReference>
<keyword evidence="6 10" id="KW-0720">Serine protease</keyword>
<dbReference type="InterPro" id="IPR008269">
    <property type="entry name" value="Lon_proteolytic"/>
</dbReference>
<feature type="binding site" evidence="10 13">
    <location>
        <begin position="357"/>
        <end position="364"/>
    </location>
    <ligand>
        <name>ATP</name>
        <dbReference type="ChEBI" id="CHEBI:30616"/>
    </ligand>
</feature>
<evidence type="ECO:0000256" key="1">
    <source>
        <dbReference type="ARBA" id="ARBA00004496"/>
    </source>
</evidence>
<dbReference type="GO" id="GO:0034605">
    <property type="term" value="P:cellular response to heat"/>
    <property type="evidence" value="ECO:0007669"/>
    <property type="project" value="UniProtKB-UniRule"/>
</dbReference>
<dbReference type="AlphaFoldDB" id="D5EEP5"/>
<dbReference type="PROSITE" id="PS51787">
    <property type="entry name" value="LON_N"/>
    <property type="match status" value="1"/>
</dbReference>
<evidence type="ECO:0000313" key="19">
    <source>
        <dbReference type="Proteomes" id="UP000002366"/>
    </source>
</evidence>
<dbReference type="NCBIfam" id="TIGR00763">
    <property type="entry name" value="lon"/>
    <property type="match status" value="1"/>
</dbReference>
<evidence type="ECO:0000256" key="11">
    <source>
        <dbReference type="PIRNR" id="PIRNR001174"/>
    </source>
</evidence>
<evidence type="ECO:0000256" key="10">
    <source>
        <dbReference type="HAMAP-Rule" id="MF_01973"/>
    </source>
</evidence>
<accession>D5EEP5</accession>
<comment type="function">
    <text evidence="10">ATP-dependent serine protease that mediates the selective degradation of mutant and abnormal proteins as well as certain short-lived regulatory proteins. Required for cellular homeostasis and for survival from DNA damage and developmental changes induced by stress. Degrades polypeptides processively to yield small peptide fragments that are 5 to 10 amino acids long. Binds to DNA in a double-stranded, site-specific manner.</text>
</comment>
<dbReference type="SUPFAM" id="SSF88697">
    <property type="entry name" value="PUA domain-like"/>
    <property type="match status" value="1"/>
</dbReference>
<dbReference type="STRING" id="572547.Amico_0896"/>
<evidence type="ECO:0000256" key="12">
    <source>
        <dbReference type="PIRSR" id="PIRSR001174-1"/>
    </source>
</evidence>
<dbReference type="FunFam" id="1.20.5.5270:FF:000002">
    <property type="entry name" value="Lon protease homolog"/>
    <property type="match status" value="1"/>
</dbReference>
<protein>
    <recommendedName>
        <fullName evidence="10 11">Lon protease</fullName>
        <ecNumber evidence="10 11">3.4.21.53</ecNumber>
    </recommendedName>
    <alternativeName>
        <fullName evidence="10">ATP-dependent protease La</fullName>
    </alternativeName>
</protein>
<dbReference type="GO" id="GO:0005524">
    <property type="term" value="F:ATP binding"/>
    <property type="evidence" value="ECO:0007669"/>
    <property type="project" value="UniProtKB-UniRule"/>
</dbReference>
<dbReference type="EMBL" id="CP001997">
    <property type="protein sequence ID" value="ADE57027.1"/>
    <property type="molecule type" value="Genomic_DNA"/>
</dbReference>
<evidence type="ECO:0000256" key="9">
    <source>
        <dbReference type="ARBA" id="ARBA00050665"/>
    </source>
</evidence>
<gene>
    <name evidence="10" type="primary">lon</name>
    <name evidence="18" type="ordered locus">Amico_0896</name>
</gene>
<dbReference type="EC" id="3.4.21.53" evidence="10 11"/>
<evidence type="ECO:0000256" key="7">
    <source>
        <dbReference type="ARBA" id="ARBA00022840"/>
    </source>
</evidence>
<evidence type="ECO:0000256" key="13">
    <source>
        <dbReference type="PIRSR" id="PIRSR001174-2"/>
    </source>
</evidence>
<dbReference type="SUPFAM" id="SSF54211">
    <property type="entry name" value="Ribosomal protein S5 domain 2-like"/>
    <property type="match status" value="1"/>
</dbReference>
<comment type="induction">
    <text evidence="10">By heat shock.</text>
</comment>
<dbReference type="InterPro" id="IPR003111">
    <property type="entry name" value="Lon_prtase_N"/>
</dbReference>
<dbReference type="GO" id="GO:0004252">
    <property type="term" value="F:serine-type endopeptidase activity"/>
    <property type="evidence" value="ECO:0007669"/>
    <property type="project" value="UniProtKB-UniRule"/>
</dbReference>
<dbReference type="InterPro" id="IPR054594">
    <property type="entry name" value="Lon_lid"/>
</dbReference>
<dbReference type="PROSITE" id="PS51786">
    <property type="entry name" value="LON_PROTEOLYTIC"/>
    <property type="match status" value="1"/>
</dbReference>
<dbReference type="Pfam" id="PF22667">
    <property type="entry name" value="Lon_lid"/>
    <property type="match status" value="1"/>
</dbReference>
<evidence type="ECO:0000256" key="2">
    <source>
        <dbReference type="ARBA" id="ARBA00022490"/>
    </source>
</evidence>
<dbReference type="Pfam" id="PF05362">
    <property type="entry name" value="Lon_C"/>
    <property type="match status" value="1"/>
</dbReference>
<keyword evidence="2 10" id="KW-0963">Cytoplasm</keyword>
<dbReference type="GO" id="GO:0043565">
    <property type="term" value="F:sequence-specific DNA binding"/>
    <property type="evidence" value="ECO:0007669"/>
    <property type="project" value="UniProtKB-UniRule"/>
</dbReference>
<dbReference type="Gene3D" id="3.30.230.10">
    <property type="match status" value="1"/>
</dbReference>
<dbReference type="InterPro" id="IPR004815">
    <property type="entry name" value="Lon_bac/euk-typ"/>
</dbReference>
<evidence type="ECO:0000256" key="6">
    <source>
        <dbReference type="ARBA" id="ARBA00022825"/>
    </source>
</evidence>
<dbReference type="CDD" id="cd19500">
    <property type="entry name" value="RecA-like_Lon"/>
    <property type="match status" value="1"/>
</dbReference>
<feature type="active site" evidence="10 12">
    <location>
        <position position="727"/>
    </location>
</feature>
<evidence type="ECO:0000259" key="17">
    <source>
        <dbReference type="PROSITE" id="PS51787"/>
    </source>
</evidence>
<comment type="subunit">
    <text evidence="10 11">Homohexamer. Organized in a ring with a central cavity.</text>
</comment>
<dbReference type="eggNOG" id="COG0466">
    <property type="taxonomic scope" value="Bacteria"/>
</dbReference>
<dbReference type="PANTHER" id="PTHR10046">
    <property type="entry name" value="ATP DEPENDENT LON PROTEASE FAMILY MEMBER"/>
    <property type="match status" value="1"/>
</dbReference>
<keyword evidence="19" id="KW-1185">Reference proteome</keyword>
<dbReference type="PIRSF" id="PIRSF001174">
    <property type="entry name" value="Lon_proteas"/>
    <property type="match status" value="1"/>
</dbReference>
<dbReference type="GO" id="GO:0016887">
    <property type="term" value="F:ATP hydrolysis activity"/>
    <property type="evidence" value="ECO:0007669"/>
    <property type="project" value="UniProtKB-UniRule"/>
</dbReference>
<evidence type="ECO:0000313" key="18">
    <source>
        <dbReference type="EMBL" id="ADE57027.1"/>
    </source>
</evidence>
<dbReference type="Gene3D" id="1.20.5.5270">
    <property type="match status" value="1"/>
</dbReference>
<dbReference type="PRINTS" id="PR00830">
    <property type="entry name" value="ENDOLAPTASE"/>
</dbReference>
<dbReference type="InterPro" id="IPR015947">
    <property type="entry name" value="PUA-like_sf"/>
</dbReference>
<evidence type="ECO:0000256" key="8">
    <source>
        <dbReference type="ARBA" id="ARBA00023016"/>
    </source>
</evidence>
<keyword evidence="3 10" id="KW-0645">Protease</keyword>
<dbReference type="GO" id="GO:0006515">
    <property type="term" value="P:protein quality control for misfolded or incompletely synthesized proteins"/>
    <property type="evidence" value="ECO:0007669"/>
    <property type="project" value="UniProtKB-UniRule"/>
</dbReference>
<keyword evidence="7 10" id="KW-0067">ATP-binding</keyword>
<keyword evidence="4 10" id="KW-0547">Nucleotide-binding</keyword>
<comment type="subcellular location">
    <subcellularLocation>
        <location evidence="1 10 11">Cytoplasm</location>
    </subcellularLocation>
</comment>
<dbReference type="SMART" id="SM00382">
    <property type="entry name" value="AAA"/>
    <property type="match status" value="1"/>
</dbReference>
<dbReference type="InterPro" id="IPR003593">
    <property type="entry name" value="AAA+_ATPase"/>
</dbReference>
<dbReference type="RefSeq" id="WP_013048290.1">
    <property type="nucleotide sequence ID" value="NC_014011.1"/>
</dbReference>
<dbReference type="Gene3D" id="3.40.50.300">
    <property type="entry name" value="P-loop containing nucleotide triphosphate hydrolases"/>
    <property type="match status" value="1"/>
</dbReference>
<dbReference type="FunFam" id="3.40.50.300:FF:000021">
    <property type="entry name" value="Lon protease homolog"/>
    <property type="match status" value="1"/>
</dbReference>
<dbReference type="InterPro" id="IPR046336">
    <property type="entry name" value="Lon_prtase_N_sf"/>
</dbReference>